<dbReference type="Proteomes" id="UP000283634">
    <property type="component" value="Unassembled WGS sequence"/>
</dbReference>
<feature type="region of interest" description="Disordered" evidence="1">
    <location>
        <begin position="1"/>
        <end position="104"/>
    </location>
</feature>
<proteinExistence type="predicted"/>
<accession>A0A3R7NEA4</accession>
<feature type="non-terminal residue" evidence="2">
    <location>
        <position position="104"/>
    </location>
</feature>
<dbReference type="GeneID" id="40330923"/>
<dbReference type="AlphaFoldDB" id="A0A3R7NEA4"/>
<keyword evidence="3" id="KW-1185">Reference proteome</keyword>
<organism evidence="2 3">
    <name type="scientific">Trypanosoma rangeli</name>
    <dbReference type="NCBI Taxonomy" id="5698"/>
    <lineage>
        <taxon>Eukaryota</taxon>
        <taxon>Discoba</taxon>
        <taxon>Euglenozoa</taxon>
        <taxon>Kinetoplastea</taxon>
        <taxon>Metakinetoplastina</taxon>
        <taxon>Trypanosomatida</taxon>
        <taxon>Trypanosomatidae</taxon>
        <taxon>Trypanosoma</taxon>
        <taxon>Herpetosoma</taxon>
    </lineage>
</organism>
<comment type="caution">
    <text evidence="2">The sequence shown here is derived from an EMBL/GenBank/DDBJ whole genome shotgun (WGS) entry which is preliminary data.</text>
</comment>
<reference evidence="2 3" key="1">
    <citation type="journal article" date="2018" name="BMC Genomics">
        <title>Genomic comparison of Trypanosoma conorhini and Trypanosoma rangeli to Trypanosoma cruzi strains of high and low virulence.</title>
        <authorList>
            <person name="Bradwell K.R."/>
            <person name="Koparde V.N."/>
            <person name="Matveyev A.V."/>
            <person name="Serrano M.G."/>
            <person name="Alves J.M."/>
            <person name="Parikh H."/>
            <person name="Huang B."/>
            <person name="Lee V."/>
            <person name="Espinosa-Alvarez O."/>
            <person name="Ortiz P.A."/>
            <person name="Costa-Martins A.G."/>
            <person name="Teixeira M.M."/>
            <person name="Buck G.A."/>
        </authorList>
    </citation>
    <scope>NUCLEOTIDE SEQUENCE [LARGE SCALE GENOMIC DNA]</scope>
    <source>
        <strain evidence="2 3">AM80</strain>
    </source>
</reference>
<evidence type="ECO:0000313" key="2">
    <source>
        <dbReference type="EMBL" id="RNF01426.1"/>
    </source>
</evidence>
<dbReference type="EMBL" id="MKGL01000275">
    <property type="protein sequence ID" value="RNF01426.1"/>
    <property type="molecule type" value="Genomic_DNA"/>
</dbReference>
<gene>
    <name evidence="2" type="ORF">TraAM80_06990</name>
</gene>
<name>A0A3R7NEA4_TRYRA</name>
<evidence type="ECO:0000256" key="1">
    <source>
        <dbReference type="SAM" id="MobiDB-lite"/>
    </source>
</evidence>
<evidence type="ECO:0000313" key="3">
    <source>
        <dbReference type="Proteomes" id="UP000283634"/>
    </source>
</evidence>
<dbReference type="RefSeq" id="XP_029236326.1">
    <property type="nucleotide sequence ID" value="XM_029383806.1"/>
</dbReference>
<sequence length="104" mass="11034">MGFCALSADDWPAAAPFSTRGAGSIPGQTPRAERRSPRRNRAGGGGGGKLRRKEGRPGERSVATRAGEEAVPLRCGFAAAAREPRRERLQKKGAIQDSPPRSKP</sequence>
<protein>
    <submittedName>
        <fullName evidence="2">Uncharacterized protein</fullName>
    </submittedName>
</protein>